<organism evidence="1 2">
    <name type="scientific">Suillus placidus</name>
    <dbReference type="NCBI Taxonomy" id="48579"/>
    <lineage>
        <taxon>Eukaryota</taxon>
        <taxon>Fungi</taxon>
        <taxon>Dikarya</taxon>
        <taxon>Basidiomycota</taxon>
        <taxon>Agaricomycotina</taxon>
        <taxon>Agaricomycetes</taxon>
        <taxon>Agaricomycetidae</taxon>
        <taxon>Boletales</taxon>
        <taxon>Suillineae</taxon>
        <taxon>Suillaceae</taxon>
        <taxon>Suillus</taxon>
    </lineage>
</organism>
<dbReference type="OrthoDB" id="3246731at2759"/>
<keyword evidence="2" id="KW-1185">Reference proteome</keyword>
<gene>
    <name evidence="1" type="ORF">EV702DRAFT_1128194</name>
</gene>
<evidence type="ECO:0000313" key="1">
    <source>
        <dbReference type="EMBL" id="KAG1774066.1"/>
    </source>
</evidence>
<reference evidence="1" key="1">
    <citation type="journal article" date="2020" name="New Phytol.">
        <title>Comparative genomics reveals dynamic genome evolution in host specialist ectomycorrhizal fungi.</title>
        <authorList>
            <person name="Lofgren L.A."/>
            <person name="Nguyen N.H."/>
            <person name="Vilgalys R."/>
            <person name="Ruytinx J."/>
            <person name="Liao H.L."/>
            <person name="Branco S."/>
            <person name="Kuo A."/>
            <person name="LaButti K."/>
            <person name="Lipzen A."/>
            <person name="Andreopoulos W."/>
            <person name="Pangilinan J."/>
            <person name="Riley R."/>
            <person name="Hundley H."/>
            <person name="Na H."/>
            <person name="Barry K."/>
            <person name="Grigoriev I.V."/>
            <person name="Stajich J.E."/>
            <person name="Kennedy P.G."/>
        </authorList>
    </citation>
    <scope>NUCLEOTIDE SEQUENCE</scope>
    <source>
        <strain evidence="1">DOB743</strain>
    </source>
</reference>
<name>A0A9P6ZPE6_9AGAM</name>
<sequence length="115" mass="13158">MLRRSGFWYPVINRILLGSFEFLQTLHRKSPNTLIAFTTKRPQTLFFALPVLYRPESFIPKNIWRACPATTNGNEQTHRNVNRDGVSLILLGGIMRGRAFDDRAVQSVDVHTSSI</sequence>
<dbReference type="AlphaFoldDB" id="A0A9P6ZPE6"/>
<protein>
    <submittedName>
        <fullName evidence="1">Uncharacterized protein</fullName>
    </submittedName>
</protein>
<evidence type="ECO:0000313" key="2">
    <source>
        <dbReference type="Proteomes" id="UP000714275"/>
    </source>
</evidence>
<dbReference type="EMBL" id="JABBWD010000045">
    <property type="protein sequence ID" value="KAG1774066.1"/>
    <property type="molecule type" value="Genomic_DNA"/>
</dbReference>
<comment type="caution">
    <text evidence="1">The sequence shown here is derived from an EMBL/GenBank/DDBJ whole genome shotgun (WGS) entry which is preliminary data.</text>
</comment>
<dbReference type="Proteomes" id="UP000714275">
    <property type="component" value="Unassembled WGS sequence"/>
</dbReference>
<accession>A0A9P6ZPE6</accession>
<proteinExistence type="predicted"/>